<dbReference type="STRING" id="1658174.A0A1J9RIF2"/>
<dbReference type="EMBL" id="LGTZ01000066">
    <property type="protein sequence ID" value="OJD27756.1"/>
    <property type="molecule type" value="Genomic_DNA"/>
</dbReference>
<feature type="compositionally biased region" description="Polar residues" evidence="6">
    <location>
        <begin position="173"/>
        <end position="183"/>
    </location>
</feature>
<feature type="region of interest" description="Disordered" evidence="6">
    <location>
        <begin position="221"/>
        <end position="262"/>
    </location>
</feature>
<dbReference type="PANTHER" id="PTHR37534:SF23">
    <property type="entry name" value="ZN(II)2CYS6 TRANSCRIPTION FACTOR (EUROFUNG)"/>
    <property type="match status" value="1"/>
</dbReference>
<feature type="region of interest" description="Disordered" evidence="6">
    <location>
        <begin position="125"/>
        <end position="145"/>
    </location>
</feature>
<evidence type="ECO:0000313" key="9">
    <source>
        <dbReference type="Proteomes" id="UP000242791"/>
    </source>
</evidence>
<dbReference type="Pfam" id="PF00172">
    <property type="entry name" value="Zn_clus"/>
    <property type="match status" value="1"/>
</dbReference>
<dbReference type="Pfam" id="PF11951">
    <property type="entry name" value="Fungal_trans_2"/>
    <property type="match status" value="1"/>
</dbReference>
<dbReference type="SUPFAM" id="SSF57701">
    <property type="entry name" value="Zn2/Cys6 DNA-binding domain"/>
    <property type="match status" value="1"/>
</dbReference>
<dbReference type="PROSITE" id="PS00463">
    <property type="entry name" value="ZN2_CY6_FUNGAL_1"/>
    <property type="match status" value="1"/>
</dbReference>
<keyword evidence="4" id="KW-0804">Transcription</keyword>
<evidence type="ECO:0000256" key="5">
    <source>
        <dbReference type="ARBA" id="ARBA00023242"/>
    </source>
</evidence>
<dbReference type="GO" id="GO:0045944">
    <property type="term" value="P:positive regulation of transcription by RNA polymerase II"/>
    <property type="evidence" value="ECO:0007669"/>
    <property type="project" value="TreeGrafter"/>
</dbReference>
<sequence>MEGNDPPSPKQTEIPLASPAVPPELTPKNVPQPKAKGPRRRTKTGCLTCRKRRIKCGEEKPTCNNCKKSKRDCEGYAQRVIFRNPVGPMSHMGHGPIPPNYLQPRPGADPLPFIRRPLSSTTLHEDASAARQSFIPLAPRPTQSPDNVVYDESQFVSSLEHQPGHVHVHPDPQSDTVPQDYCTQPYNFESAEQTISPHSQAQPVILKSELGEASAQQFLHDDSLQDQSSQPTTSLQQTTHYHPHIPSGQRQTGPLYDQSNITPSLQQPYRMAYLLTLSLSPSRCSNSTVIGKPQYDTYKIEAQPSAGSFSPSCSYHDGGQPANYYYEEEIDDYYDVETDEEMEIQTTHNYTEPYEQQSATPQQLAYSFRSTTAFLGDETSLMSYIPSPFASPLMDPEVTRIFCHFITAVAPVLSIFERHPVNPTVILSASAIPPSQQSLWTYTVPTLALRNQGLLHAILALSSHHIAKAQGLSLMASFRHYHYAIRRVSKAVKLPSRRKQTATLAATLLLGFYEVMSAEHSKWNSHVAGASHLIQESDLGRTTRDIRSMRARAKQEHMRLTQSMPWLGMGTSYFGIRFENDLFADKEADINDDFISTIMGRPMSYNNFGDVEGINPATPSERNLTEGDIEEYRIRSDLYWFYYKQDVYQSMISGNQLLLSYNRWGACPPRAGIGKLDAVYGSNDHLILLLARTTDFVARDRARKIQVTKQNSGRWRPPPGFFPPGMGRGGPPGPQQGQGAGAPPPPGPPQGPPGPPGHPSDTASSSNNRENSPPMYGMVPNTGPVRLPSGFAETSHRSPSPKSDNESDDLETQTRKAEVEWKEIVAAYDAFEKALGPGFAPLPADSAPPIATPFGPALQYRTHTIACIWAIFYTGRIILERGQPGMPPEAMVAAGICALCTGQLANSIGRIVAGIYYPQQFDGETANLIPSLSAVLIELLIPLFYAGVQYTDPAQRGWTVAKLRNIARLTGGGSATAVASGCETAWTKAFEAGRGPPYQRTMSPMAHVDRGQGTVSLMPSDERKFVTVNRSASLTWAMGLLSLQGDYTRPDERADGDGQ</sequence>
<dbReference type="GO" id="GO:0000981">
    <property type="term" value="F:DNA-binding transcription factor activity, RNA polymerase II-specific"/>
    <property type="evidence" value="ECO:0007669"/>
    <property type="project" value="InterPro"/>
</dbReference>
<dbReference type="OrthoDB" id="5391043at2759"/>
<reference evidence="8 9" key="1">
    <citation type="submission" date="2015-08" db="EMBL/GenBank/DDBJ databases">
        <title>Emmonsia species relationships and genome sequence.</title>
        <authorList>
            <person name="Cuomo C.A."/>
            <person name="Schwartz I.S."/>
            <person name="Kenyon C."/>
            <person name="De Hoog G.S."/>
            <person name="Govender N.P."/>
            <person name="Botha A."/>
            <person name="Moreno L."/>
            <person name="De Vries M."/>
            <person name="Munoz J.F."/>
            <person name="Stielow J.B."/>
        </authorList>
    </citation>
    <scope>NUCLEOTIDE SEQUENCE [LARGE SCALE GENOMIC DNA]</scope>
    <source>
        <strain evidence="8 9">EI222</strain>
    </source>
</reference>
<evidence type="ECO:0000256" key="3">
    <source>
        <dbReference type="ARBA" id="ARBA00023125"/>
    </source>
</evidence>
<feature type="compositionally biased region" description="Gly residues" evidence="6">
    <location>
        <begin position="726"/>
        <end position="740"/>
    </location>
</feature>
<comment type="caution">
    <text evidence="8">The sequence shown here is derived from an EMBL/GenBank/DDBJ whole genome shotgun (WGS) entry which is preliminary data.</text>
</comment>
<evidence type="ECO:0000256" key="2">
    <source>
        <dbReference type="ARBA" id="ARBA00023015"/>
    </source>
</evidence>
<dbReference type="Gene3D" id="4.10.240.10">
    <property type="entry name" value="Zn(2)-C6 fungal-type DNA-binding domain"/>
    <property type="match status" value="1"/>
</dbReference>
<keyword evidence="2" id="KW-0805">Transcription regulation</keyword>
<keyword evidence="3" id="KW-0238">DNA-binding</keyword>
<dbReference type="CDD" id="cd00067">
    <property type="entry name" value="GAL4"/>
    <property type="match status" value="1"/>
</dbReference>
<feature type="compositionally biased region" description="Low complexity" evidence="6">
    <location>
        <begin position="225"/>
        <end position="239"/>
    </location>
</feature>
<dbReference type="AlphaFoldDB" id="A0A1J9RIF2"/>
<dbReference type="GO" id="GO:0005634">
    <property type="term" value="C:nucleus"/>
    <property type="evidence" value="ECO:0007669"/>
    <property type="project" value="UniProtKB-SubCell"/>
</dbReference>
<evidence type="ECO:0000256" key="6">
    <source>
        <dbReference type="SAM" id="MobiDB-lite"/>
    </source>
</evidence>
<evidence type="ECO:0000259" key="7">
    <source>
        <dbReference type="PROSITE" id="PS50048"/>
    </source>
</evidence>
<organism evidence="8 9">
    <name type="scientific">Blastomyces percursus</name>
    <dbReference type="NCBI Taxonomy" id="1658174"/>
    <lineage>
        <taxon>Eukaryota</taxon>
        <taxon>Fungi</taxon>
        <taxon>Dikarya</taxon>
        <taxon>Ascomycota</taxon>
        <taxon>Pezizomycotina</taxon>
        <taxon>Eurotiomycetes</taxon>
        <taxon>Eurotiomycetidae</taxon>
        <taxon>Onygenales</taxon>
        <taxon>Ajellomycetaceae</taxon>
        <taxon>Blastomyces</taxon>
    </lineage>
</organism>
<dbReference type="InterPro" id="IPR021858">
    <property type="entry name" value="Fun_TF"/>
</dbReference>
<dbReference type="InterPro" id="IPR001138">
    <property type="entry name" value="Zn2Cys6_DnaBD"/>
</dbReference>
<accession>A0A1J9RIF2</accession>
<keyword evidence="9" id="KW-1185">Reference proteome</keyword>
<keyword evidence="5" id="KW-0539">Nucleus</keyword>
<dbReference type="SMART" id="SM00066">
    <property type="entry name" value="GAL4"/>
    <property type="match status" value="1"/>
</dbReference>
<name>A0A1J9RIF2_9EURO</name>
<dbReference type="PROSITE" id="PS50048">
    <property type="entry name" value="ZN2_CY6_FUNGAL_2"/>
    <property type="match status" value="1"/>
</dbReference>
<dbReference type="GO" id="GO:0008270">
    <property type="term" value="F:zinc ion binding"/>
    <property type="evidence" value="ECO:0007669"/>
    <property type="project" value="InterPro"/>
</dbReference>
<dbReference type="Proteomes" id="UP000242791">
    <property type="component" value="Unassembled WGS sequence"/>
</dbReference>
<feature type="compositionally biased region" description="Polar residues" evidence="6">
    <location>
        <begin position="761"/>
        <end position="771"/>
    </location>
</feature>
<dbReference type="PANTHER" id="PTHR37534">
    <property type="entry name" value="TRANSCRIPTIONAL ACTIVATOR PROTEIN UGA3"/>
    <property type="match status" value="1"/>
</dbReference>
<evidence type="ECO:0000256" key="4">
    <source>
        <dbReference type="ARBA" id="ARBA00023163"/>
    </source>
</evidence>
<feature type="region of interest" description="Disordered" evidence="6">
    <location>
        <begin position="160"/>
        <end position="183"/>
    </location>
</feature>
<feature type="domain" description="Zn(2)-C6 fungal-type" evidence="7">
    <location>
        <begin position="45"/>
        <end position="73"/>
    </location>
</feature>
<dbReference type="InterPro" id="IPR036864">
    <property type="entry name" value="Zn2-C6_fun-type_DNA-bd_sf"/>
</dbReference>
<gene>
    <name evidence="8" type="ORF">ACJ73_00841</name>
</gene>
<evidence type="ECO:0000313" key="8">
    <source>
        <dbReference type="EMBL" id="OJD27756.1"/>
    </source>
</evidence>
<evidence type="ECO:0000256" key="1">
    <source>
        <dbReference type="ARBA" id="ARBA00004123"/>
    </source>
</evidence>
<protein>
    <submittedName>
        <fullName evidence="8">White-opaque regulator 1</fullName>
    </submittedName>
</protein>
<proteinExistence type="predicted"/>
<feature type="compositionally biased region" description="Polar residues" evidence="6">
    <location>
        <begin position="248"/>
        <end position="262"/>
    </location>
</feature>
<dbReference type="VEuPathDB" id="FungiDB:ACJ73_00841"/>
<feature type="region of interest" description="Disordered" evidence="6">
    <location>
        <begin position="705"/>
        <end position="815"/>
    </location>
</feature>
<comment type="subcellular location">
    <subcellularLocation>
        <location evidence="1">Nucleus</location>
    </subcellularLocation>
</comment>
<feature type="compositionally biased region" description="Pro residues" evidence="6">
    <location>
        <begin position="742"/>
        <end position="758"/>
    </location>
</feature>
<feature type="region of interest" description="Disordered" evidence="6">
    <location>
        <begin position="1"/>
        <end position="44"/>
    </location>
</feature>
<dbReference type="GO" id="GO:0000976">
    <property type="term" value="F:transcription cis-regulatory region binding"/>
    <property type="evidence" value="ECO:0007669"/>
    <property type="project" value="TreeGrafter"/>
</dbReference>